<dbReference type="PANTHER" id="PTHR42760:SF40">
    <property type="entry name" value="3-OXOACYL-[ACYL-CARRIER-PROTEIN] REDUCTASE, CHLOROPLASTIC"/>
    <property type="match status" value="1"/>
</dbReference>
<keyword evidence="3" id="KW-1185">Reference proteome</keyword>
<dbReference type="EMBL" id="JBHSPW010000002">
    <property type="protein sequence ID" value="MFC5892376.1"/>
    <property type="molecule type" value="Genomic_DNA"/>
</dbReference>
<dbReference type="EC" id="1.1.1.-" evidence="2"/>
<dbReference type="Proteomes" id="UP001596241">
    <property type="component" value="Unassembled WGS sequence"/>
</dbReference>
<dbReference type="SUPFAM" id="SSF51735">
    <property type="entry name" value="NAD(P)-binding Rossmann-fold domains"/>
    <property type="match status" value="1"/>
</dbReference>
<organism evidence="2 3">
    <name type="scientific">Streptomyces ramulosus</name>
    <dbReference type="NCBI Taxonomy" id="47762"/>
    <lineage>
        <taxon>Bacteria</taxon>
        <taxon>Bacillati</taxon>
        <taxon>Actinomycetota</taxon>
        <taxon>Actinomycetes</taxon>
        <taxon>Kitasatosporales</taxon>
        <taxon>Streptomycetaceae</taxon>
        <taxon>Streptomyces</taxon>
    </lineage>
</organism>
<comment type="similarity">
    <text evidence="1">Belongs to the short-chain dehydrogenases/reductases (SDR) family.</text>
</comment>
<dbReference type="PROSITE" id="PS00061">
    <property type="entry name" value="ADH_SHORT"/>
    <property type="match status" value="1"/>
</dbReference>
<dbReference type="InterPro" id="IPR020904">
    <property type="entry name" value="Sc_DH/Rdtase_CS"/>
</dbReference>
<dbReference type="RefSeq" id="WP_345087665.1">
    <property type="nucleotide sequence ID" value="NZ_BAAAWG010000013.1"/>
</dbReference>
<dbReference type="PRINTS" id="PR00081">
    <property type="entry name" value="GDHRDH"/>
</dbReference>
<dbReference type="InterPro" id="IPR002347">
    <property type="entry name" value="SDR_fam"/>
</dbReference>
<name>A0ABW1FE08_9ACTN</name>
<protein>
    <submittedName>
        <fullName evidence="2">SDR family NAD(P)-dependent oxidoreductase</fullName>
        <ecNumber evidence="2">1.1.1.-</ecNumber>
    </submittedName>
</protein>
<dbReference type="GO" id="GO:0016491">
    <property type="term" value="F:oxidoreductase activity"/>
    <property type="evidence" value="ECO:0007669"/>
    <property type="project" value="UniProtKB-KW"/>
</dbReference>
<evidence type="ECO:0000256" key="1">
    <source>
        <dbReference type="ARBA" id="ARBA00006484"/>
    </source>
</evidence>
<dbReference type="CDD" id="cd05233">
    <property type="entry name" value="SDR_c"/>
    <property type="match status" value="1"/>
</dbReference>
<gene>
    <name evidence="2" type="ORF">ACFP3M_06025</name>
</gene>
<accession>A0ABW1FE08</accession>
<dbReference type="Gene3D" id="3.40.50.720">
    <property type="entry name" value="NAD(P)-binding Rossmann-like Domain"/>
    <property type="match status" value="1"/>
</dbReference>
<dbReference type="PANTHER" id="PTHR42760">
    <property type="entry name" value="SHORT-CHAIN DEHYDROGENASES/REDUCTASES FAMILY MEMBER"/>
    <property type="match status" value="1"/>
</dbReference>
<dbReference type="Pfam" id="PF13561">
    <property type="entry name" value="adh_short_C2"/>
    <property type="match status" value="1"/>
</dbReference>
<proteinExistence type="inferred from homology"/>
<sequence length="243" mass="24745">MSRIAVVTGGATGIGRQIAARFVADGLSVVITGRCAGSLAETADRLGPRARAVPFDASAPDEVHAALADLPHRVDVLVNNAGAHTDLHRPLPDPGDLHALRASWLANIEANLISAVLVTAALQPRFAGHGRIVSIGSIAAKAGNWGYGAAKAALETWNRELACHLGSRGVTANIVSPGLVENTGFRPGGIPAEHRARQIARTATGRAAQPGDVAAAVAFLASAEAGHITGQILHVNGGAHLGT</sequence>
<evidence type="ECO:0000313" key="3">
    <source>
        <dbReference type="Proteomes" id="UP001596241"/>
    </source>
</evidence>
<keyword evidence="2" id="KW-0560">Oxidoreductase</keyword>
<comment type="caution">
    <text evidence="2">The sequence shown here is derived from an EMBL/GenBank/DDBJ whole genome shotgun (WGS) entry which is preliminary data.</text>
</comment>
<reference evidence="3" key="1">
    <citation type="journal article" date="2019" name="Int. J. Syst. Evol. Microbiol.">
        <title>The Global Catalogue of Microorganisms (GCM) 10K type strain sequencing project: providing services to taxonomists for standard genome sequencing and annotation.</title>
        <authorList>
            <consortium name="The Broad Institute Genomics Platform"/>
            <consortium name="The Broad Institute Genome Sequencing Center for Infectious Disease"/>
            <person name="Wu L."/>
            <person name="Ma J."/>
        </authorList>
    </citation>
    <scope>NUCLEOTIDE SEQUENCE [LARGE SCALE GENOMIC DNA]</scope>
    <source>
        <strain evidence="3">CGMCC 1.15809</strain>
    </source>
</reference>
<dbReference type="PRINTS" id="PR00080">
    <property type="entry name" value="SDRFAMILY"/>
</dbReference>
<evidence type="ECO:0000313" key="2">
    <source>
        <dbReference type="EMBL" id="MFC5892376.1"/>
    </source>
</evidence>
<dbReference type="InterPro" id="IPR036291">
    <property type="entry name" value="NAD(P)-bd_dom_sf"/>
</dbReference>